<dbReference type="Proteomes" id="UP000503117">
    <property type="component" value="Chromosome"/>
</dbReference>
<keyword evidence="2" id="KW-1185">Reference proteome</keyword>
<dbReference type="RefSeq" id="WP_169112787.1">
    <property type="nucleotide sequence ID" value="NZ_CP051684.1"/>
</dbReference>
<sequence>MKFVWDERKNQSNIKKHGVSFDEAKEVFDGLPVVYFDVEGPLGEDRYVAIGFLGSRLLAVVFVNREADTTRIISVRKASKSEEKRYGRGY</sequence>
<accession>A0ABX6MAH3</accession>
<organism evidence="1 2">
    <name type="scientific">Duganella dendranthematis</name>
    <dbReference type="NCBI Taxonomy" id="2728021"/>
    <lineage>
        <taxon>Bacteria</taxon>
        <taxon>Pseudomonadati</taxon>
        <taxon>Pseudomonadota</taxon>
        <taxon>Betaproteobacteria</taxon>
        <taxon>Burkholderiales</taxon>
        <taxon>Oxalobacteraceae</taxon>
        <taxon>Telluria group</taxon>
        <taxon>Duganella</taxon>
    </lineage>
</organism>
<name>A0ABX6MAH3_9BURK</name>
<evidence type="ECO:0000313" key="1">
    <source>
        <dbReference type="EMBL" id="QJD91330.1"/>
    </source>
</evidence>
<dbReference type="EMBL" id="CP051684">
    <property type="protein sequence ID" value="QJD91330.1"/>
    <property type="molecule type" value="Genomic_DNA"/>
</dbReference>
<protein>
    <submittedName>
        <fullName evidence="1">BrnT family toxin</fullName>
    </submittedName>
</protein>
<dbReference type="InterPro" id="IPR007460">
    <property type="entry name" value="BrnT_toxin"/>
</dbReference>
<dbReference type="Pfam" id="PF04365">
    <property type="entry name" value="BrnT_toxin"/>
    <property type="match status" value="1"/>
</dbReference>
<evidence type="ECO:0000313" key="2">
    <source>
        <dbReference type="Proteomes" id="UP000503117"/>
    </source>
</evidence>
<dbReference type="InterPro" id="IPR038573">
    <property type="entry name" value="BrnT_sf"/>
</dbReference>
<proteinExistence type="predicted"/>
<reference evidence="1 2" key="1">
    <citation type="submission" date="2020-04" db="EMBL/GenBank/DDBJ databases">
        <title>Genome sequencing of novel species.</title>
        <authorList>
            <person name="Heo J."/>
            <person name="Kim S.-J."/>
            <person name="Kim J.-S."/>
            <person name="Hong S.-B."/>
            <person name="Kwon S.-W."/>
        </authorList>
    </citation>
    <scope>NUCLEOTIDE SEQUENCE [LARGE SCALE GENOMIC DNA]</scope>
    <source>
        <strain evidence="1 2">AF9R3</strain>
    </source>
</reference>
<gene>
    <name evidence="1" type="ORF">HH213_15350</name>
</gene>
<dbReference type="Gene3D" id="3.10.450.530">
    <property type="entry name" value="Ribonuclease toxin, BrnT, of type II toxin-antitoxin system"/>
    <property type="match status" value="1"/>
</dbReference>